<evidence type="ECO:0000313" key="1">
    <source>
        <dbReference type="EMBL" id="ADD95774.1"/>
    </source>
</evidence>
<accession>D6PJ73</accession>
<organism evidence="1">
    <name type="scientific">uncultured organism MedDCM-OCT-S08-C195</name>
    <dbReference type="NCBI Taxonomy" id="743634"/>
    <lineage>
        <taxon>unclassified sequences</taxon>
        <taxon>environmental samples</taxon>
    </lineage>
</organism>
<proteinExistence type="predicted"/>
<sequence>MHGVGRSNMSYKELSRFFFDVYAQMTYLLELGYHFREIRKSSIFVIDGKHILCDGETLEKNNENGNGNGNVMKKYALYS</sequence>
<reference evidence="1" key="1">
    <citation type="journal article" date="2010" name="ISME J.">
        <title>Metagenome of the Mediterranean deep chlorophyll maximum studied by direct and fosmid library 454 pyrosequencing.</title>
        <authorList>
            <person name="Ghai R."/>
            <person name="Martin-Cuadrado A.B."/>
            <person name="Molto A.G."/>
            <person name="Heredia I.G."/>
            <person name="Cabrera R."/>
            <person name="Martin J."/>
            <person name="Verdu M."/>
            <person name="Deschamps P."/>
            <person name="Moreira D."/>
            <person name="Lopez-Garcia P."/>
            <person name="Mira A."/>
            <person name="Rodriguez-Valera F."/>
        </authorList>
    </citation>
    <scope>NUCLEOTIDE SEQUENCE</scope>
</reference>
<dbReference type="AlphaFoldDB" id="D6PJ73"/>
<name>D6PJ73_9ZZZZ</name>
<dbReference type="EMBL" id="GU943095">
    <property type="protein sequence ID" value="ADD95774.1"/>
    <property type="molecule type" value="Genomic_DNA"/>
</dbReference>
<protein>
    <recommendedName>
        <fullName evidence="2">Protein kinase domain-containing protein</fullName>
    </recommendedName>
</protein>
<evidence type="ECO:0008006" key="2">
    <source>
        <dbReference type="Google" id="ProtNLM"/>
    </source>
</evidence>